<reference evidence="2 3" key="1">
    <citation type="submission" date="2018-01" db="EMBL/GenBank/DDBJ databases">
        <title>Whole genome sequencing of Histamine producing bacteria.</title>
        <authorList>
            <person name="Butler K."/>
        </authorList>
    </citation>
    <scope>NUCLEOTIDE SEQUENCE [LARGE SCALE GENOMIC DNA]</scope>
    <source>
        <strain evidence="2 3">A6-1</strain>
    </source>
</reference>
<organism evidence="2 3">
    <name type="scientific">Photobacterium angustum</name>
    <dbReference type="NCBI Taxonomy" id="661"/>
    <lineage>
        <taxon>Bacteria</taxon>
        <taxon>Pseudomonadati</taxon>
        <taxon>Pseudomonadota</taxon>
        <taxon>Gammaproteobacteria</taxon>
        <taxon>Vibrionales</taxon>
        <taxon>Vibrionaceae</taxon>
        <taxon>Photobacterium</taxon>
    </lineage>
</organism>
<keyword evidence="1" id="KW-0812">Transmembrane</keyword>
<evidence type="ECO:0008006" key="4">
    <source>
        <dbReference type="Google" id="ProtNLM"/>
    </source>
</evidence>
<name>A0ABX5H1Z8_PHOAN</name>
<comment type="caution">
    <text evidence="2">The sequence shown here is derived from an EMBL/GenBank/DDBJ whole genome shotgun (WGS) entry which is preliminary data.</text>
</comment>
<proteinExistence type="predicted"/>
<feature type="transmembrane region" description="Helical" evidence="1">
    <location>
        <begin position="46"/>
        <end position="63"/>
    </location>
</feature>
<dbReference type="EMBL" id="PYOU01000014">
    <property type="protein sequence ID" value="PSX07065.1"/>
    <property type="molecule type" value="Genomic_DNA"/>
</dbReference>
<protein>
    <recommendedName>
        <fullName evidence="4">DUF304 domain-containing protein</fullName>
    </recommendedName>
</protein>
<evidence type="ECO:0000256" key="1">
    <source>
        <dbReference type="SAM" id="Phobius"/>
    </source>
</evidence>
<keyword evidence="3" id="KW-1185">Reference proteome</keyword>
<dbReference type="Proteomes" id="UP000240989">
    <property type="component" value="Unassembled WGS sequence"/>
</dbReference>
<keyword evidence="1" id="KW-0472">Membrane</keyword>
<sequence length="161" mass="18747">MTKMATVNKNSLIFQQSLLKNNVIFMFFLLLGLIGLINAISNDYPIFYPLWIIPTVTVLLLMVKKSIILSKISTAKCCTLNFTYEIQFFNKTLFRVESCVLDNPELYRIGKLERRFYKPIKWLVRTNTTTDVHLRDKERDVGIGGLNERQFSNVQRFIASL</sequence>
<evidence type="ECO:0000313" key="2">
    <source>
        <dbReference type="EMBL" id="PSX07065.1"/>
    </source>
</evidence>
<feature type="transmembrane region" description="Helical" evidence="1">
    <location>
        <begin position="21"/>
        <end position="40"/>
    </location>
</feature>
<gene>
    <name evidence="2" type="ORF">C0W27_15970</name>
</gene>
<evidence type="ECO:0000313" key="3">
    <source>
        <dbReference type="Proteomes" id="UP000240989"/>
    </source>
</evidence>
<keyword evidence="1" id="KW-1133">Transmembrane helix</keyword>
<accession>A0ABX5H1Z8</accession>
<dbReference type="RefSeq" id="WP_045152898.1">
    <property type="nucleotide sequence ID" value="NZ_JZSW01000007.1"/>
</dbReference>